<proteinExistence type="predicted"/>
<accession>A0ABW0N3I4</accession>
<dbReference type="EMBL" id="JBHSMD010000005">
    <property type="protein sequence ID" value="MFC5494561.1"/>
    <property type="molecule type" value="Genomic_DNA"/>
</dbReference>
<name>A0ABW0N3I4_9ACTN</name>
<keyword evidence="2" id="KW-1185">Reference proteome</keyword>
<organism evidence="1 2">
    <name type="scientific">Nocardioides caricicola</name>
    <dbReference type="NCBI Taxonomy" id="634770"/>
    <lineage>
        <taxon>Bacteria</taxon>
        <taxon>Bacillati</taxon>
        <taxon>Actinomycetota</taxon>
        <taxon>Actinomycetes</taxon>
        <taxon>Propionibacteriales</taxon>
        <taxon>Nocardioidaceae</taxon>
        <taxon>Nocardioides</taxon>
    </lineage>
</organism>
<dbReference type="RefSeq" id="WP_345170524.1">
    <property type="nucleotide sequence ID" value="NZ_BAABFQ010000001.1"/>
</dbReference>
<evidence type="ECO:0000313" key="1">
    <source>
        <dbReference type="EMBL" id="MFC5494561.1"/>
    </source>
</evidence>
<evidence type="ECO:0000313" key="2">
    <source>
        <dbReference type="Proteomes" id="UP001595956"/>
    </source>
</evidence>
<comment type="caution">
    <text evidence="1">The sequence shown here is derived from an EMBL/GenBank/DDBJ whole genome shotgun (WGS) entry which is preliminary data.</text>
</comment>
<reference evidence="2" key="1">
    <citation type="journal article" date="2019" name="Int. J. Syst. Evol. Microbiol.">
        <title>The Global Catalogue of Microorganisms (GCM) 10K type strain sequencing project: providing services to taxonomists for standard genome sequencing and annotation.</title>
        <authorList>
            <consortium name="The Broad Institute Genomics Platform"/>
            <consortium name="The Broad Institute Genome Sequencing Center for Infectious Disease"/>
            <person name="Wu L."/>
            <person name="Ma J."/>
        </authorList>
    </citation>
    <scope>NUCLEOTIDE SEQUENCE [LARGE SCALE GENOMIC DNA]</scope>
    <source>
        <strain evidence="2">KACC 13778</strain>
    </source>
</reference>
<dbReference type="Proteomes" id="UP001595956">
    <property type="component" value="Unassembled WGS sequence"/>
</dbReference>
<protein>
    <recommendedName>
        <fullName evidence="3">Transposase</fullName>
    </recommendedName>
</protein>
<evidence type="ECO:0008006" key="3">
    <source>
        <dbReference type="Google" id="ProtNLM"/>
    </source>
</evidence>
<gene>
    <name evidence="1" type="ORF">ACFPKY_15700</name>
</gene>
<sequence length="75" mass="8493">MRANDQTGQRGHVGPQHVWVNVTGASTGRAPGILLDWRSVQGRWEAYVVWADGGGNVKPRAYLEWVRQEHVSRRE</sequence>